<name>A0ABX3NFC4_9GAMM</name>
<dbReference type="Proteomes" id="UP000190777">
    <property type="component" value="Unassembled WGS sequence"/>
</dbReference>
<dbReference type="EMBL" id="MXAP01000116">
    <property type="protein sequence ID" value="OPH35425.1"/>
    <property type="molecule type" value="Genomic_DNA"/>
</dbReference>
<reference evidence="1 2" key="1">
    <citation type="submission" date="2017-03" db="EMBL/GenBank/DDBJ databases">
        <title>Draft genome sequence of Moraxella equi CCUG 4950T type strain.</title>
        <authorList>
            <person name="Salva-Serra F."/>
            <person name="Engstrom-Jakobsson H."/>
            <person name="Thorell K."/>
            <person name="Jaen-Luchoro D."/>
            <person name="Gonzales-Siles L."/>
            <person name="Karlsson R."/>
            <person name="Yazdan S."/>
            <person name="Boulund F."/>
            <person name="Johnning A."/>
            <person name="Engstrand L."/>
            <person name="Kristiansson E."/>
            <person name="Moore E."/>
        </authorList>
    </citation>
    <scope>NUCLEOTIDE SEQUENCE [LARGE SCALE GENOMIC DNA]</scope>
    <source>
        <strain evidence="1 2">CCUG 4950</strain>
    </source>
</reference>
<proteinExistence type="predicted"/>
<evidence type="ECO:0000313" key="1">
    <source>
        <dbReference type="EMBL" id="OPH35425.1"/>
    </source>
</evidence>
<sequence length="74" mass="8648">MNNKETCIFTRKSALLYQKINKRYALIFTNLPFKIQKSFIYKINHKLLSATHKCALTFLSVCGIVSDGKFWLVF</sequence>
<gene>
    <name evidence="1" type="ORF">B5J93_10835</name>
</gene>
<comment type="caution">
    <text evidence="1">The sequence shown here is derived from an EMBL/GenBank/DDBJ whole genome shotgun (WGS) entry which is preliminary data.</text>
</comment>
<evidence type="ECO:0000313" key="2">
    <source>
        <dbReference type="Proteomes" id="UP000190777"/>
    </source>
</evidence>
<protein>
    <submittedName>
        <fullName evidence="1">Uncharacterized protein</fullName>
    </submittedName>
</protein>
<organism evidence="1 2">
    <name type="scientific">Moraxella equi</name>
    <dbReference type="NCBI Taxonomy" id="60442"/>
    <lineage>
        <taxon>Bacteria</taxon>
        <taxon>Pseudomonadati</taxon>
        <taxon>Pseudomonadota</taxon>
        <taxon>Gammaproteobacteria</taxon>
        <taxon>Moraxellales</taxon>
        <taxon>Moraxellaceae</taxon>
        <taxon>Moraxella</taxon>
    </lineage>
</organism>
<accession>A0ABX3NFC4</accession>
<keyword evidence="2" id="KW-1185">Reference proteome</keyword>